<dbReference type="AlphaFoldDB" id="A0A1C6V808"/>
<dbReference type="InterPro" id="IPR054470">
    <property type="entry name" value="FIMAH_dom"/>
</dbReference>
<evidence type="ECO:0000256" key="2">
    <source>
        <dbReference type="SAM" id="Phobius"/>
    </source>
</evidence>
<gene>
    <name evidence="4" type="ORF">GA0070603_3411</name>
</gene>
<keyword evidence="5" id="KW-1185">Reference proteome</keyword>
<evidence type="ECO:0000259" key="3">
    <source>
        <dbReference type="Pfam" id="PF22888"/>
    </source>
</evidence>
<feature type="region of interest" description="Disordered" evidence="1">
    <location>
        <begin position="1"/>
        <end position="22"/>
    </location>
</feature>
<feature type="region of interest" description="Disordered" evidence="1">
    <location>
        <begin position="82"/>
        <end position="116"/>
    </location>
</feature>
<feature type="domain" description="FIMAH" evidence="3">
    <location>
        <begin position="122"/>
        <end position="200"/>
    </location>
</feature>
<evidence type="ECO:0000313" key="5">
    <source>
        <dbReference type="Proteomes" id="UP000198605"/>
    </source>
</evidence>
<protein>
    <recommendedName>
        <fullName evidence="3">FIMAH domain-containing protein</fullName>
    </recommendedName>
</protein>
<name>A0A1C6V808_9ACTN</name>
<evidence type="ECO:0000313" key="4">
    <source>
        <dbReference type="EMBL" id="SCL62481.1"/>
    </source>
</evidence>
<feature type="compositionally biased region" description="Low complexity" evidence="1">
    <location>
        <begin position="82"/>
        <end position="100"/>
    </location>
</feature>
<evidence type="ECO:0000256" key="1">
    <source>
        <dbReference type="SAM" id="MobiDB-lite"/>
    </source>
</evidence>
<keyword evidence="2" id="KW-1133">Transmembrane helix</keyword>
<dbReference type="STRING" id="47854.GA0070603_3411"/>
<dbReference type="Proteomes" id="UP000198605">
    <property type="component" value="Unassembled WGS sequence"/>
</dbReference>
<keyword evidence="2" id="KW-0812">Transmembrane</keyword>
<accession>A0A1C6V808</accession>
<feature type="transmembrane region" description="Helical" evidence="2">
    <location>
        <begin position="42"/>
        <end position="64"/>
    </location>
</feature>
<proteinExistence type="predicted"/>
<reference evidence="5" key="1">
    <citation type="submission" date="2016-06" db="EMBL/GenBank/DDBJ databases">
        <authorList>
            <person name="Varghese N."/>
            <person name="Submissions Spin"/>
        </authorList>
    </citation>
    <scope>NUCLEOTIDE SEQUENCE [LARGE SCALE GENOMIC DNA]</scope>
    <source>
        <strain evidence="5">DSM 44151</strain>
    </source>
</reference>
<organism evidence="4 5">
    <name type="scientific">Micromonospora chersina</name>
    <dbReference type="NCBI Taxonomy" id="47854"/>
    <lineage>
        <taxon>Bacteria</taxon>
        <taxon>Bacillati</taxon>
        <taxon>Actinomycetota</taxon>
        <taxon>Actinomycetes</taxon>
        <taxon>Micromonosporales</taxon>
        <taxon>Micromonosporaceae</taxon>
        <taxon>Micromonospora</taxon>
    </lineage>
</organism>
<dbReference type="Pfam" id="PF22888">
    <property type="entry name" value="FIMAH"/>
    <property type="match status" value="1"/>
</dbReference>
<dbReference type="EMBL" id="FMIB01000002">
    <property type="protein sequence ID" value="SCL62481.1"/>
    <property type="molecule type" value="Genomic_DNA"/>
</dbReference>
<keyword evidence="2" id="KW-0472">Membrane</keyword>
<sequence length="206" mass="21286">MISRVSVPSDPSSGDLAQPTSVLPLVRPAGSRHRAPDDGSRVMWLASGGAALALVAALLALALIGGEDGAAPVTGATVAVAPSVPSEPSGPVTDEVSPTPTASPSPSSPASRRSADPAALAAGLRAVVDGLVEQRQLRPRDGKELRKRLREVEEKIADGEPEEARATLREFAEDLIDLRREDKLSARGYDLLVAGATQLAQALPAR</sequence>